<sequence>MLVYLILN</sequence>
<dbReference type="EMBL" id="GBRH01196445">
    <property type="protein sequence ID" value="JAE01451.1"/>
    <property type="molecule type" value="Transcribed_RNA"/>
</dbReference>
<evidence type="ECO:0000313" key="1">
    <source>
        <dbReference type="EMBL" id="JAE01451.1"/>
    </source>
</evidence>
<organism evidence="1">
    <name type="scientific">Arundo donax</name>
    <name type="common">Giant reed</name>
    <name type="synonym">Donax arundinaceus</name>
    <dbReference type="NCBI Taxonomy" id="35708"/>
    <lineage>
        <taxon>Eukaryota</taxon>
        <taxon>Viridiplantae</taxon>
        <taxon>Streptophyta</taxon>
        <taxon>Embryophyta</taxon>
        <taxon>Tracheophyta</taxon>
        <taxon>Spermatophyta</taxon>
        <taxon>Magnoliopsida</taxon>
        <taxon>Liliopsida</taxon>
        <taxon>Poales</taxon>
        <taxon>Poaceae</taxon>
        <taxon>PACMAD clade</taxon>
        <taxon>Arundinoideae</taxon>
        <taxon>Arundineae</taxon>
        <taxon>Arundo</taxon>
    </lineage>
</organism>
<proteinExistence type="predicted"/>
<name>A0A0A9EU75_ARUDO</name>
<reference evidence="1" key="1">
    <citation type="submission" date="2014-09" db="EMBL/GenBank/DDBJ databases">
        <authorList>
            <person name="Magalhaes I.L.F."/>
            <person name="Oliveira U."/>
            <person name="Santos F.R."/>
            <person name="Vidigal T.H.D.A."/>
            <person name="Brescovit A.D."/>
            <person name="Santos A.J."/>
        </authorList>
    </citation>
    <scope>NUCLEOTIDE SEQUENCE</scope>
    <source>
        <tissue evidence="1">Shoot tissue taken approximately 20 cm above the soil surface</tissue>
    </source>
</reference>
<protein>
    <submittedName>
        <fullName evidence="1">Uncharacterized protein</fullName>
    </submittedName>
</protein>
<reference evidence="1" key="2">
    <citation type="journal article" date="2015" name="Data Brief">
        <title>Shoot transcriptome of the giant reed, Arundo donax.</title>
        <authorList>
            <person name="Barrero R.A."/>
            <person name="Guerrero F.D."/>
            <person name="Moolhuijzen P."/>
            <person name="Goolsby J.A."/>
            <person name="Tidwell J."/>
            <person name="Bellgard S.E."/>
            <person name="Bellgard M.I."/>
        </authorList>
    </citation>
    <scope>NUCLEOTIDE SEQUENCE</scope>
    <source>
        <tissue evidence="1">Shoot tissue taken approximately 20 cm above the soil surface</tissue>
    </source>
</reference>
<accession>A0A0A9EU75</accession>